<dbReference type="AlphaFoldDB" id="A0A0D2B6L2"/>
<dbReference type="HOGENOM" id="CLU_027091_4_1_1"/>
<evidence type="ECO:0000256" key="1">
    <source>
        <dbReference type="PROSITE-ProRule" id="PRU00489"/>
    </source>
</evidence>
<dbReference type="Proteomes" id="UP000053259">
    <property type="component" value="Unassembled WGS sequence"/>
</dbReference>
<name>A0A0D2B6L2_9PEZI</name>
<dbReference type="InterPro" id="IPR029063">
    <property type="entry name" value="SAM-dependent_MTases_sf"/>
</dbReference>
<dbReference type="GO" id="GO:0032259">
    <property type="term" value="P:methylation"/>
    <property type="evidence" value="ECO:0007669"/>
    <property type="project" value="InterPro"/>
</dbReference>
<dbReference type="EMBL" id="KN847534">
    <property type="protein sequence ID" value="KIW06879.1"/>
    <property type="molecule type" value="Genomic_DNA"/>
</dbReference>
<gene>
    <name evidence="2" type="ORF">PV09_02555</name>
</gene>
<sequence>MLSHPILYQNGDASVTLIDIPASIGHAHGFEGRILSCEARHEPFHSTEPKTQRAKEHVLARTKQSEHDVIYAHLVDAALSNIRDNHQGAWVYPRWFRMPGSMQETENISPEHRISKLLQEASKVNNIKLFRVAVTEQRDTIAIKQWDGTYCNDCDETAELHISGLKSGDKSRTDQTVRLETFNFSIPPQSSFLLADCIATDRFRNFVRWMSQEYNKPRNFNFILLDPPWENRSAKRRAAYETNSVHSLIENMDLSNYLAPGGFVAIWVTNKSAHRELVLGAGGIFESLNVSLVEEWIWIKTTAKGEPVMPVDGLWRKPYEVLLLARAPETRLQLARPVENVTRRILAAVPDFHSRKPCIKTLIEPLLPENYQALEVFARYLVQGWTSWGNEVLKYNHESTYETKGPSL</sequence>
<dbReference type="SUPFAM" id="SSF53335">
    <property type="entry name" value="S-adenosyl-L-methionine-dependent methyltransferases"/>
    <property type="match status" value="1"/>
</dbReference>
<dbReference type="PANTHER" id="PTHR12829">
    <property type="entry name" value="N6-ADENOSINE-METHYLTRANSFERASE"/>
    <property type="match status" value="1"/>
</dbReference>
<dbReference type="InterPro" id="IPR002052">
    <property type="entry name" value="DNA_methylase_N6_adenine_CS"/>
</dbReference>
<dbReference type="GO" id="GO:0008168">
    <property type="term" value="F:methyltransferase activity"/>
    <property type="evidence" value="ECO:0007669"/>
    <property type="project" value="InterPro"/>
</dbReference>
<dbReference type="GO" id="GO:0003676">
    <property type="term" value="F:nucleic acid binding"/>
    <property type="evidence" value="ECO:0007669"/>
    <property type="project" value="InterPro"/>
</dbReference>
<organism evidence="2 3">
    <name type="scientific">Verruconis gallopava</name>
    <dbReference type="NCBI Taxonomy" id="253628"/>
    <lineage>
        <taxon>Eukaryota</taxon>
        <taxon>Fungi</taxon>
        <taxon>Dikarya</taxon>
        <taxon>Ascomycota</taxon>
        <taxon>Pezizomycotina</taxon>
        <taxon>Dothideomycetes</taxon>
        <taxon>Pleosporomycetidae</taxon>
        <taxon>Venturiales</taxon>
        <taxon>Sympoventuriaceae</taxon>
        <taxon>Verruconis</taxon>
    </lineage>
</organism>
<dbReference type="GO" id="GO:0005634">
    <property type="term" value="C:nucleus"/>
    <property type="evidence" value="ECO:0007669"/>
    <property type="project" value="TreeGrafter"/>
</dbReference>
<dbReference type="InterPro" id="IPR007757">
    <property type="entry name" value="MT-A70-like"/>
</dbReference>
<dbReference type="Pfam" id="PF05063">
    <property type="entry name" value="MT-A70"/>
    <property type="match status" value="1"/>
</dbReference>
<proteinExistence type="inferred from homology"/>
<evidence type="ECO:0000313" key="3">
    <source>
        <dbReference type="Proteomes" id="UP000053259"/>
    </source>
</evidence>
<keyword evidence="3" id="KW-1185">Reference proteome</keyword>
<dbReference type="InParanoid" id="A0A0D2B6L2"/>
<comment type="similarity">
    <text evidence="1">Belongs to the MT-A70-like family.</text>
</comment>
<evidence type="ECO:0000313" key="2">
    <source>
        <dbReference type="EMBL" id="KIW06879.1"/>
    </source>
</evidence>
<dbReference type="PANTHER" id="PTHR12829:SF4">
    <property type="entry name" value="N(6)-ADENINE-SPECIFIC METHYLTRANSFERASE METTL4"/>
    <property type="match status" value="1"/>
</dbReference>
<dbReference type="OrthoDB" id="61116at2759"/>
<accession>A0A0D2B6L2</accession>
<dbReference type="GeneID" id="27310528"/>
<dbReference type="STRING" id="253628.A0A0D2B6L2"/>
<protein>
    <recommendedName>
        <fullName evidence="4">MT-A70-domain-containing protein</fullName>
    </recommendedName>
</protein>
<dbReference type="PROSITE" id="PS00092">
    <property type="entry name" value="N6_MTASE"/>
    <property type="match status" value="1"/>
</dbReference>
<dbReference type="PROSITE" id="PS51143">
    <property type="entry name" value="MT_A70"/>
    <property type="match status" value="1"/>
</dbReference>
<evidence type="ECO:0008006" key="4">
    <source>
        <dbReference type="Google" id="ProtNLM"/>
    </source>
</evidence>
<dbReference type="RefSeq" id="XP_016216748.1">
    <property type="nucleotide sequence ID" value="XM_016355612.1"/>
</dbReference>
<dbReference type="VEuPathDB" id="FungiDB:PV09_02555"/>
<reference evidence="2 3" key="1">
    <citation type="submission" date="2015-01" db="EMBL/GenBank/DDBJ databases">
        <title>The Genome Sequence of Ochroconis gallopava CBS43764.</title>
        <authorList>
            <consortium name="The Broad Institute Genomics Platform"/>
            <person name="Cuomo C."/>
            <person name="de Hoog S."/>
            <person name="Gorbushina A."/>
            <person name="Stielow B."/>
            <person name="Teixiera M."/>
            <person name="Abouelleil A."/>
            <person name="Chapman S.B."/>
            <person name="Priest M."/>
            <person name="Young S.K."/>
            <person name="Wortman J."/>
            <person name="Nusbaum C."/>
            <person name="Birren B."/>
        </authorList>
    </citation>
    <scope>NUCLEOTIDE SEQUENCE [LARGE SCALE GENOMIC DNA]</scope>
    <source>
        <strain evidence="2 3">CBS 43764</strain>
    </source>
</reference>